<dbReference type="Gene3D" id="1.20.140.10">
    <property type="entry name" value="Butyryl-CoA Dehydrogenase, subunit A, domain 3"/>
    <property type="match status" value="1"/>
</dbReference>
<feature type="domain" description="Acyl-CoA oxidase/dehydrogenase middle" evidence="6">
    <location>
        <begin position="214"/>
        <end position="330"/>
    </location>
</feature>
<dbReference type="GO" id="GO:0003995">
    <property type="term" value="F:acyl-CoA dehydrogenase activity"/>
    <property type="evidence" value="ECO:0007669"/>
    <property type="project" value="TreeGrafter"/>
</dbReference>
<dbReference type="PANTHER" id="PTHR42707">
    <property type="entry name" value="ACYL-COA DEHYDROGENASE"/>
    <property type="match status" value="1"/>
</dbReference>
<comment type="similarity">
    <text evidence="1 4">Belongs to the acyl-CoA dehydrogenase family.</text>
</comment>
<keyword evidence="2 4" id="KW-0285">Flavoprotein</keyword>
<evidence type="ECO:0000259" key="6">
    <source>
        <dbReference type="Pfam" id="PF02770"/>
    </source>
</evidence>
<dbReference type="InterPro" id="IPR036250">
    <property type="entry name" value="AcylCo_DH-like_C"/>
</dbReference>
<evidence type="ECO:0000256" key="2">
    <source>
        <dbReference type="ARBA" id="ARBA00022630"/>
    </source>
</evidence>
<evidence type="ECO:0000313" key="9">
    <source>
        <dbReference type="Proteomes" id="UP001303373"/>
    </source>
</evidence>
<dbReference type="InterPro" id="IPR009075">
    <property type="entry name" value="AcylCo_DH/oxidase_C"/>
</dbReference>
<dbReference type="SUPFAM" id="SSF47203">
    <property type="entry name" value="Acyl-CoA dehydrogenase C-terminal domain-like"/>
    <property type="match status" value="1"/>
</dbReference>
<reference evidence="8 9" key="1">
    <citation type="submission" date="2023-11" db="EMBL/GenBank/DDBJ databases">
        <title>An acidophilic fungus is an integral part of prey digestion in a carnivorous sundew plant.</title>
        <authorList>
            <person name="Tsai I.J."/>
        </authorList>
    </citation>
    <scope>NUCLEOTIDE SEQUENCE [LARGE SCALE GENOMIC DNA]</scope>
    <source>
        <strain evidence="8">169a</strain>
    </source>
</reference>
<comment type="cofactor">
    <cofactor evidence="4">
        <name>FAD</name>
        <dbReference type="ChEBI" id="CHEBI:57692"/>
    </cofactor>
</comment>
<dbReference type="EMBL" id="CP138591">
    <property type="protein sequence ID" value="WPH04106.1"/>
    <property type="molecule type" value="Genomic_DNA"/>
</dbReference>
<evidence type="ECO:0000259" key="5">
    <source>
        <dbReference type="Pfam" id="PF00441"/>
    </source>
</evidence>
<dbReference type="PANTHER" id="PTHR42707:SF2">
    <property type="entry name" value="ACD11 DEHYDROGENASE"/>
    <property type="match status" value="1"/>
</dbReference>
<dbReference type="Pfam" id="PF00441">
    <property type="entry name" value="Acyl-CoA_dh_1"/>
    <property type="match status" value="1"/>
</dbReference>
<keyword evidence="3 4" id="KW-0274">FAD</keyword>
<dbReference type="SUPFAM" id="SSF56645">
    <property type="entry name" value="Acyl-CoA dehydrogenase NM domain-like"/>
    <property type="match status" value="1"/>
</dbReference>
<dbReference type="Gene3D" id="2.40.110.20">
    <property type="match status" value="1"/>
</dbReference>
<dbReference type="Proteomes" id="UP001303373">
    <property type="component" value="Chromosome 12"/>
</dbReference>
<sequence length="677" mass="75701">MTGLTRIISQRAFTRYTVPYVSPQLQVRHQSTARASTIDTGFILTPPRLLNPATSDDAFQRIISWYLPKQILEQIKPQLETFGNEAISDQTNELIANAEREVPYVKTRNVWGAKYPHDRLVTSLGWKELGKWGIQNGVVALGYEAGFGEYRRLVQHAFNYIYSASSAVYSCPVSMTSGAARLMAHQAKGLEAEHPFHEVYQRLIARENNWISSQWMTERPGGSDVQNSETYAVHSPLQDKDAHGKKHFDEGDWLISGYKFFCSATDCDVALMLAKTESGQLSLFIAPTKRTVTLPNGRLEKVTNGIRFHRLKNKMGTKELPTAELELQDVRAWMVGPVDRGIATIATLLNVTRTHNFITALSCWRRGMAIAKSFASVRTTINQPLWSFPMHLRLFANMELKFQGLLQLAFFTNSLLSYADNGYPSEPRPNQPPFPDAGIQTKVVQRALTAIGKAVICKVACISLQECQEAMGGVGYMDEPDEPEFNISRLYRDTAANMTWEGTTNVLSSEVVRHVLKDDNLEVFSAWLENKALAGIEEQEFRDKLTRAWFSLKELLQEGRKGDLSCVLADGRQIMFSMAWVVSGILLAHDAQRDGNSIALDVARRWILDGEGGVGEFAFPFIVHASSSVHPRMASTKNQVNKDCQLVWGVKLPQDAAVGYRYRQEASGAAKQVLAAV</sequence>
<protein>
    <submittedName>
        <fullName evidence="8">Acyl-CoA dehydrogenase</fullName>
    </submittedName>
</protein>
<dbReference type="InterPro" id="IPR041504">
    <property type="entry name" value="AidB_N"/>
</dbReference>
<evidence type="ECO:0000256" key="4">
    <source>
        <dbReference type="RuleBase" id="RU362125"/>
    </source>
</evidence>
<dbReference type="AlphaFoldDB" id="A0AAQ3MCG4"/>
<evidence type="ECO:0000256" key="1">
    <source>
        <dbReference type="ARBA" id="ARBA00009347"/>
    </source>
</evidence>
<feature type="domain" description="Acyl-CoA dehydrogenase/oxidase C-terminal" evidence="5">
    <location>
        <begin position="339"/>
        <end position="515"/>
    </location>
</feature>
<dbReference type="Pfam" id="PF02770">
    <property type="entry name" value="Acyl-CoA_dh_M"/>
    <property type="match status" value="1"/>
</dbReference>
<dbReference type="InterPro" id="IPR009100">
    <property type="entry name" value="AcylCoA_DH/oxidase_NM_dom_sf"/>
</dbReference>
<organism evidence="8 9">
    <name type="scientific">Acrodontium crateriforme</name>
    <dbReference type="NCBI Taxonomy" id="150365"/>
    <lineage>
        <taxon>Eukaryota</taxon>
        <taxon>Fungi</taxon>
        <taxon>Dikarya</taxon>
        <taxon>Ascomycota</taxon>
        <taxon>Pezizomycotina</taxon>
        <taxon>Dothideomycetes</taxon>
        <taxon>Dothideomycetidae</taxon>
        <taxon>Mycosphaerellales</taxon>
        <taxon>Teratosphaeriaceae</taxon>
        <taxon>Acrodontium</taxon>
    </lineage>
</organism>
<proteinExistence type="inferred from homology"/>
<dbReference type="InterPro" id="IPR006091">
    <property type="entry name" value="Acyl-CoA_Oxase/DH_mid-dom"/>
</dbReference>
<evidence type="ECO:0000259" key="7">
    <source>
        <dbReference type="Pfam" id="PF18158"/>
    </source>
</evidence>
<feature type="domain" description="Adaptive response protein AidB N-terminal" evidence="7">
    <location>
        <begin position="53"/>
        <end position="188"/>
    </location>
</feature>
<evidence type="ECO:0000313" key="8">
    <source>
        <dbReference type="EMBL" id="WPH04106.1"/>
    </source>
</evidence>
<keyword evidence="9" id="KW-1185">Reference proteome</keyword>
<keyword evidence="4" id="KW-0560">Oxidoreductase</keyword>
<name>A0AAQ3MCG4_9PEZI</name>
<gene>
    <name evidence="8" type="ORF">R9X50_00699100</name>
</gene>
<accession>A0AAQ3MCG4</accession>
<dbReference type="InterPro" id="IPR052904">
    <property type="entry name" value="Acyl-CoA_dehydrogenase-like"/>
</dbReference>
<dbReference type="Pfam" id="PF18158">
    <property type="entry name" value="AidB_N"/>
    <property type="match status" value="1"/>
</dbReference>
<evidence type="ECO:0000256" key="3">
    <source>
        <dbReference type="ARBA" id="ARBA00022827"/>
    </source>
</evidence>